<feature type="compositionally biased region" description="Polar residues" evidence="1">
    <location>
        <begin position="395"/>
        <end position="406"/>
    </location>
</feature>
<dbReference type="InterPro" id="IPR011043">
    <property type="entry name" value="Gal_Oxase/kelch_b-propeller"/>
</dbReference>
<dbReference type="InterPro" id="IPR015915">
    <property type="entry name" value="Kelch-typ_b-propeller"/>
</dbReference>
<evidence type="ECO:0000313" key="4">
    <source>
        <dbReference type="Proteomes" id="UP000078512"/>
    </source>
</evidence>
<dbReference type="AlphaFoldDB" id="A0A197K5D2"/>
<keyword evidence="2" id="KW-0472">Membrane</keyword>
<dbReference type="OrthoDB" id="10251809at2759"/>
<feature type="compositionally biased region" description="Basic and acidic residues" evidence="1">
    <location>
        <begin position="260"/>
        <end position="270"/>
    </location>
</feature>
<dbReference type="Pfam" id="PF24681">
    <property type="entry name" value="Kelch_KLHDC2_KLHL20_DRC7"/>
    <property type="match status" value="1"/>
</dbReference>
<evidence type="ECO:0000256" key="2">
    <source>
        <dbReference type="SAM" id="Phobius"/>
    </source>
</evidence>
<keyword evidence="2" id="KW-1133">Transmembrane helix</keyword>
<protein>
    <recommendedName>
        <fullName evidence="5">Galactose oxidase</fullName>
    </recommendedName>
</protein>
<dbReference type="Proteomes" id="UP000078512">
    <property type="component" value="Unassembled WGS sequence"/>
</dbReference>
<keyword evidence="4" id="KW-1185">Reference proteome</keyword>
<evidence type="ECO:0008006" key="5">
    <source>
        <dbReference type="Google" id="ProtNLM"/>
    </source>
</evidence>
<sequence>MQSATEINTPVSGPQNIATYAAVWITRIRAMMVIGGNYQGGQKPTGLFLYSPDTNTWITKNTTGTFSYSRIAHCAASNADGSIVVVAGGWADGIGTKADPTLYILNTVTWQWSNYSYPVAANATGSATCAIIDDTFLVWGGFFTNPPVPFSVPSNDNALLLFSLSTKQWTKSYTPSAALSGGGTVPPSNNNTGGGNTLDPTSSGGLSTGAIVGISAGVVAVAILAIFGVAWNRRRKRLGVSAPKGKASAGNDGNNNNNHSRPDKTEHDRQVAQPSPSPSKPTSPNPPSGQYQSLANVPNEAAYDAQPNLEGVAYNSYSNNNMGSGGYSTEGTTPTRPEFGGLRYSITSEAALQEAMLAAGDENNRPSYLIDGSVFHPPPPLHFQHQPTILEDSPYQPSALSTNYTASPGDRRYNYPQSVVDPSSPDYNYQNYVAAGGRPVWTPAVPYVPAPDNQYHDGGGYVNSSVANSSPYQSGISAQTDYTLWSPQNSAAHPMVYDPRQSVASPSMSKRVSSPQGGVGFGFVVDQPTRGAPQALLDYQASLRKQQQSPPSPTVAPEPSLQKE</sequence>
<organism evidence="3 4">
    <name type="scientific">Linnemannia elongata AG-77</name>
    <dbReference type="NCBI Taxonomy" id="1314771"/>
    <lineage>
        <taxon>Eukaryota</taxon>
        <taxon>Fungi</taxon>
        <taxon>Fungi incertae sedis</taxon>
        <taxon>Mucoromycota</taxon>
        <taxon>Mortierellomycotina</taxon>
        <taxon>Mortierellomycetes</taxon>
        <taxon>Mortierellales</taxon>
        <taxon>Mortierellaceae</taxon>
        <taxon>Linnemannia</taxon>
    </lineage>
</organism>
<feature type="region of interest" description="Disordered" evidence="1">
    <location>
        <begin position="240"/>
        <end position="294"/>
    </location>
</feature>
<dbReference type="EMBL" id="KV442024">
    <property type="protein sequence ID" value="OAQ32685.1"/>
    <property type="molecule type" value="Genomic_DNA"/>
</dbReference>
<accession>A0A197K5D2</accession>
<reference evidence="3 4" key="1">
    <citation type="submission" date="2016-05" db="EMBL/GenBank/DDBJ databases">
        <title>Genome sequencing reveals origins of a unique bacterial endosymbiosis in the earliest lineages of terrestrial Fungi.</title>
        <authorList>
            <consortium name="DOE Joint Genome Institute"/>
            <person name="Uehling J."/>
            <person name="Gryganskyi A."/>
            <person name="Hameed K."/>
            <person name="Tschaplinski T."/>
            <person name="Misztal P."/>
            <person name="Wu S."/>
            <person name="Desiro A."/>
            <person name="Vande Pol N."/>
            <person name="Du Z.-Y."/>
            <person name="Zienkiewicz A."/>
            <person name="Zienkiewicz K."/>
            <person name="Morin E."/>
            <person name="Tisserant E."/>
            <person name="Splivallo R."/>
            <person name="Hainaut M."/>
            <person name="Henrissat B."/>
            <person name="Ohm R."/>
            <person name="Kuo A."/>
            <person name="Yan J."/>
            <person name="Lipzen A."/>
            <person name="Nolan M."/>
            <person name="Labutti K."/>
            <person name="Barry K."/>
            <person name="Goldstein A."/>
            <person name="Labbe J."/>
            <person name="Schadt C."/>
            <person name="Tuskan G."/>
            <person name="Grigoriev I."/>
            <person name="Martin F."/>
            <person name="Vilgalys R."/>
            <person name="Bonito G."/>
        </authorList>
    </citation>
    <scope>NUCLEOTIDE SEQUENCE [LARGE SCALE GENOMIC DNA]</scope>
    <source>
        <strain evidence="3 4">AG-77</strain>
    </source>
</reference>
<gene>
    <name evidence="3" type="ORF">K457DRAFT_290873</name>
</gene>
<evidence type="ECO:0000313" key="3">
    <source>
        <dbReference type="EMBL" id="OAQ32685.1"/>
    </source>
</evidence>
<dbReference type="CDD" id="cd21699">
    <property type="entry name" value="JMTM_APP_like"/>
    <property type="match status" value="1"/>
</dbReference>
<feature type="region of interest" description="Disordered" evidence="1">
    <location>
        <begin position="384"/>
        <end position="413"/>
    </location>
</feature>
<evidence type="ECO:0000256" key="1">
    <source>
        <dbReference type="SAM" id="MobiDB-lite"/>
    </source>
</evidence>
<feature type="compositionally biased region" description="Pro residues" evidence="1">
    <location>
        <begin position="275"/>
        <end position="287"/>
    </location>
</feature>
<dbReference type="Gene3D" id="2.120.10.80">
    <property type="entry name" value="Kelch-type beta propeller"/>
    <property type="match status" value="1"/>
</dbReference>
<feature type="region of interest" description="Disordered" evidence="1">
    <location>
        <begin position="543"/>
        <end position="564"/>
    </location>
</feature>
<feature type="transmembrane region" description="Helical" evidence="2">
    <location>
        <begin position="210"/>
        <end position="231"/>
    </location>
</feature>
<keyword evidence="2" id="KW-0812">Transmembrane</keyword>
<proteinExistence type="predicted"/>
<name>A0A197K5D2_9FUNG</name>
<feature type="region of interest" description="Disordered" evidence="1">
    <location>
        <begin position="175"/>
        <end position="201"/>
    </location>
</feature>
<dbReference type="SUPFAM" id="SSF50965">
    <property type="entry name" value="Galactose oxidase, central domain"/>
    <property type="match status" value="1"/>
</dbReference>